<dbReference type="PROSITE" id="PS00554">
    <property type="entry name" value="TEA_1"/>
    <property type="match status" value="1"/>
</dbReference>
<dbReference type="GO" id="GO:0005634">
    <property type="term" value="C:nucleus"/>
    <property type="evidence" value="ECO:0007669"/>
    <property type="project" value="UniProtKB-SubCell"/>
</dbReference>
<comment type="similarity">
    <text evidence="2">Belongs to the TEC1 family.</text>
</comment>
<feature type="region of interest" description="Disordered" evidence="7">
    <location>
        <begin position="1"/>
        <end position="22"/>
    </location>
</feature>
<protein>
    <recommendedName>
        <fullName evidence="8">TEA domain-containing protein</fullName>
    </recommendedName>
</protein>
<dbReference type="GO" id="GO:0000981">
    <property type="term" value="F:DNA-binding transcription factor activity, RNA polymerase II-specific"/>
    <property type="evidence" value="ECO:0007669"/>
    <property type="project" value="TreeGrafter"/>
</dbReference>
<dbReference type="PANTHER" id="PTHR11834">
    <property type="entry name" value="TRANSCRIPTIONAL ENHANCER FACTOR TEF RELATED"/>
    <property type="match status" value="1"/>
</dbReference>
<feature type="region of interest" description="Disordered" evidence="7">
    <location>
        <begin position="566"/>
        <end position="591"/>
    </location>
</feature>
<evidence type="ECO:0000313" key="9">
    <source>
        <dbReference type="EMBL" id="CCC71804.1"/>
    </source>
</evidence>
<reference evidence="9 10" key="1">
    <citation type="journal article" date="2011" name="Proc. Natl. Acad. Sci. U.S.A.">
        <title>Evolutionary erosion of yeast sex chromosomes by mating-type switching accidents.</title>
        <authorList>
            <person name="Gordon J.L."/>
            <person name="Armisen D."/>
            <person name="Proux-Wera E."/>
            <person name="Oheigeartaigh S.S."/>
            <person name="Byrne K.P."/>
            <person name="Wolfe K.H."/>
        </authorList>
    </citation>
    <scope>NUCLEOTIDE SEQUENCE [LARGE SCALE GENOMIC DNA]</scope>
    <source>
        <strain evidence="10">ATCC 76901 / BCRC 22586 / CBS 4309 / NBRC 1992 / NRRL Y-12630</strain>
    </source>
</reference>
<evidence type="ECO:0000256" key="4">
    <source>
        <dbReference type="ARBA" id="ARBA00023163"/>
    </source>
</evidence>
<feature type="compositionally biased region" description="Polar residues" evidence="7">
    <location>
        <begin position="412"/>
        <end position="421"/>
    </location>
</feature>
<dbReference type="eggNOG" id="KOG3841">
    <property type="taxonomic scope" value="Eukaryota"/>
</dbReference>
<accession>G0VJX2</accession>
<keyword evidence="5" id="KW-0539">Nucleus</keyword>
<feature type="compositionally biased region" description="Low complexity" evidence="7">
    <location>
        <begin position="396"/>
        <end position="411"/>
    </location>
</feature>
<keyword evidence="3" id="KW-0805">Transcription regulation</keyword>
<feature type="DNA-binding region" description="TEA" evidence="6">
    <location>
        <begin position="171"/>
        <end position="245"/>
    </location>
</feature>
<evidence type="ECO:0000256" key="5">
    <source>
        <dbReference type="ARBA" id="ARBA00023242"/>
    </source>
</evidence>
<evidence type="ECO:0000256" key="7">
    <source>
        <dbReference type="SAM" id="MobiDB-lite"/>
    </source>
</evidence>
<feature type="region of interest" description="Disordered" evidence="7">
    <location>
        <begin position="320"/>
        <end position="341"/>
    </location>
</feature>
<feature type="region of interest" description="Disordered" evidence="7">
    <location>
        <begin position="381"/>
        <end position="421"/>
    </location>
</feature>
<dbReference type="STRING" id="1064592.G0VJX2"/>
<keyword evidence="4" id="KW-0804">Transcription</keyword>
<dbReference type="SMART" id="SM00426">
    <property type="entry name" value="TEA"/>
    <property type="match status" value="1"/>
</dbReference>
<dbReference type="GO" id="GO:0000978">
    <property type="term" value="F:RNA polymerase II cis-regulatory region sequence-specific DNA binding"/>
    <property type="evidence" value="ECO:0007669"/>
    <property type="project" value="TreeGrafter"/>
</dbReference>
<evidence type="ECO:0000256" key="3">
    <source>
        <dbReference type="ARBA" id="ARBA00023015"/>
    </source>
</evidence>
<evidence type="ECO:0000313" key="10">
    <source>
        <dbReference type="Proteomes" id="UP000001640"/>
    </source>
</evidence>
<dbReference type="EMBL" id="HE576760">
    <property type="protein sequence ID" value="CCC71804.1"/>
    <property type="molecule type" value="Genomic_DNA"/>
</dbReference>
<dbReference type="PROSITE" id="PS51088">
    <property type="entry name" value="TEA_2"/>
    <property type="match status" value="1"/>
</dbReference>
<dbReference type="Gene3D" id="6.10.20.40">
    <property type="entry name" value="TEA/ATTS domain"/>
    <property type="match status" value="1"/>
</dbReference>
<dbReference type="PANTHER" id="PTHR11834:SF0">
    <property type="entry name" value="PROTEIN SCALLOPED"/>
    <property type="match status" value="1"/>
</dbReference>
<dbReference type="GeneID" id="96905493"/>
<evidence type="ECO:0000256" key="2">
    <source>
        <dbReference type="ARBA" id="ARBA00008421"/>
    </source>
</evidence>
<feature type="domain" description="TEA" evidence="8">
    <location>
        <begin position="171"/>
        <end position="245"/>
    </location>
</feature>
<dbReference type="FunCoup" id="G0VJX2">
    <property type="interactions" value="2656"/>
</dbReference>
<dbReference type="KEGG" id="ncs:NCAS_0I01360"/>
<dbReference type="GO" id="GO:0005667">
    <property type="term" value="C:transcription regulator complex"/>
    <property type="evidence" value="ECO:0007669"/>
    <property type="project" value="TreeGrafter"/>
</dbReference>
<keyword evidence="10" id="KW-1185">Reference proteome</keyword>
<proteinExistence type="inferred from homology"/>
<sequence length="591" mass="68194">MAVDQLEPQATEIVQRDQDPAQDQQVWNPIDTKIFDVFLNNESFNDLHLLDIFSNEVRVKQMEMIPNNSDSNKRTDDSSYYQYADNINNNGNRIKREEDNIENMQGSSEEEVELFNSGIGKQSPNLQNVISKKRSQHLHRTPSMLSHLSSLKIEDINKSPEYTQLTPHTAYKEGNDKWTPDVEAAFMDALRLIMKNGTSKIKIRDRNFGRNELISLYIQFHTREIRTKKQVSSHIQVLKKTIQNKRINKQSLTTDDHEILSLIENGAVKDPNKLDYFYSTFENIIDNATLESSDVNSTSSSIKNNLMTPMSANNLAQNAYKQDSQNDDFQHPGGSHPMTPLDYAQSIYQNLTSYKCVPVKLEAENYLAYSRDANELNMDANELRTRSNDSQVRIARNPNNRSNDSPRSSYPTRVSPSTESPIKQWARHVELQQRQLIENAQNQLNPNTYYTNPYSKAYSPAQGSSVPYQPSAPAQSCQTPSIMYYNLPYQPPTAQQLPYQRTPVYPKHQYIPSNETIQQSQNAQQQYQHPPFNIQPDPYYSQQLQQQHQYSNVEYDTEIEMYPYYPASGTRPTFEHQSPSSSRSASFQRYQ</sequence>
<dbReference type="Proteomes" id="UP000001640">
    <property type="component" value="Chromosome 9"/>
</dbReference>
<dbReference type="HOGENOM" id="CLU_461575_0_0_1"/>
<reference key="2">
    <citation type="submission" date="2011-08" db="EMBL/GenBank/DDBJ databases">
        <title>Genome sequence of Naumovozyma castellii.</title>
        <authorList>
            <person name="Gordon J.L."/>
            <person name="Armisen D."/>
            <person name="Proux-Wera E."/>
            <person name="OhEigeartaigh S.S."/>
            <person name="Byrne K.P."/>
            <person name="Wolfe K.H."/>
        </authorList>
    </citation>
    <scope>NUCLEOTIDE SEQUENCE</scope>
    <source>
        <strain>Type strain:CBS 4309</strain>
    </source>
</reference>
<gene>
    <name evidence="9" type="primary">NCAS0I01360</name>
    <name evidence="9" type="ordered locus">NCAS_0I01360</name>
</gene>
<feature type="compositionally biased region" description="Low complexity" evidence="7">
    <location>
        <begin position="578"/>
        <end position="591"/>
    </location>
</feature>
<dbReference type="AlphaFoldDB" id="G0VJX2"/>
<dbReference type="InterPro" id="IPR000818">
    <property type="entry name" value="TEA/ATTS_dom"/>
</dbReference>
<dbReference type="InParanoid" id="G0VJX2"/>
<dbReference type="PRINTS" id="PR00065">
    <property type="entry name" value="TEADOMAIN"/>
</dbReference>
<organism evidence="9 10">
    <name type="scientific">Naumovozyma castellii</name>
    <name type="common">Yeast</name>
    <name type="synonym">Saccharomyces castellii</name>
    <dbReference type="NCBI Taxonomy" id="27288"/>
    <lineage>
        <taxon>Eukaryota</taxon>
        <taxon>Fungi</taxon>
        <taxon>Dikarya</taxon>
        <taxon>Ascomycota</taxon>
        <taxon>Saccharomycotina</taxon>
        <taxon>Saccharomycetes</taxon>
        <taxon>Saccharomycetales</taxon>
        <taxon>Saccharomycetaceae</taxon>
        <taxon>Naumovozyma</taxon>
    </lineage>
</organism>
<dbReference type="InterPro" id="IPR050937">
    <property type="entry name" value="TEC1_TEAD_TF"/>
</dbReference>
<evidence type="ECO:0000259" key="8">
    <source>
        <dbReference type="PROSITE" id="PS51088"/>
    </source>
</evidence>
<evidence type="ECO:0000256" key="1">
    <source>
        <dbReference type="ARBA" id="ARBA00004123"/>
    </source>
</evidence>
<dbReference type="Pfam" id="PF01285">
    <property type="entry name" value="TEA"/>
    <property type="match status" value="1"/>
</dbReference>
<dbReference type="OMA" id="HTREIRT"/>
<dbReference type="InterPro" id="IPR038096">
    <property type="entry name" value="TEA/ATTS_sf"/>
</dbReference>
<dbReference type="RefSeq" id="XP_003678148.1">
    <property type="nucleotide sequence ID" value="XM_003678100.1"/>
</dbReference>
<evidence type="ECO:0000256" key="6">
    <source>
        <dbReference type="PROSITE-ProRule" id="PRU00505"/>
    </source>
</evidence>
<comment type="subcellular location">
    <subcellularLocation>
        <location evidence="1">Nucleus</location>
    </subcellularLocation>
</comment>
<dbReference type="OrthoDB" id="10006572at2759"/>
<name>G0VJX2_NAUCA</name>